<proteinExistence type="predicted"/>
<dbReference type="AlphaFoldDB" id="A0A6C0DA90"/>
<reference evidence="2" key="1">
    <citation type="journal article" date="2020" name="Nature">
        <title>Giant virus diversity and host interactions through global metagenomics.</title>
        <authorList>
            <person name="Schulz F."/>
            <person name="Roux S."/>
            <person name="Paez-Espino D."/>
            <person name="Jungbluth S."/>
            <person name="Walsh D.A."/>
            <person name="Denef V.J."/>
            <person name="McMahon K.D."/>
            <person name="Konstantinidis K.T."/>
            <person name="Eloe-Fadrosh E.A."/>
            <person name="Kyrpides N.C."/>
            <person name="Woyke T."/>
        </authorList>
    </citation>
    <scope>NUCLEOTIDE SEQUENCE</scope>
    <source>
        <strain evidence="2">GVMAG-M-3300023174-131</strain>
    </source>
</reference>
<dbReference type="EMBL" id="MN739565">
    <property type="protein sequence ID" value="QHT13323.1"/>
    <property type="molecule type" value="Genomic_DNA"/>
</dbReference>
<feature type="transmembrane region" description="Helical" evidence="1">
    <location>
        <begin position="177"/>
        <end position="197"/>
    </location>
</feature>
<feature type="transmembrane region" description="Helical" evidence="1">
    <location>
        <begin position="217"/>
        <end position="237"/>
    </location>
</feature>
<sequence length="258" mass="28970">MEDISEVVESGKILSGEFFFNIVLHVTILFTILSLFFIFFIRKVSSNVINEEITHIVDSAFKSPSIKNDYKKLKESYHTAITALNTNNSLIDTSNGLFDPITNVLGLNNKTGLNNSEPANNILNIINKTHADNSTNMTTIQNAIKQIPDNFNLSYYKSVFAKEDASRQKVNEQVIKSIVHTNIFIVMILIFVTFVLIKNKNLTFKEISHVALENGITFFFVGIVEVVFFLNIALKYIPAPPSTISSSLIENLKKNLTA</sequence>
<evidence type="ECO:0000313" key="2">
    <source>
        <dbReference type="EMBL" id="QHT13323.1"/>
    </source>
</evidence>
<accession>A0A6C0DA90</accession>
<evidence type="ECO:0000256" key="1">
    <source>
        <dbReference type="SAM" id="Phobius"/>
    </source>
</evidence>
<feature type="transmembrane region" description="Helical" evidence="1">
    <location>
        <begin position="18"/>
        <end position="41"/>
    </location>
</feature>
<name>A0A6C0DA90_9ZZZZ</name>
<organism evidence="2">
    <name type="scientific">viral metagenome</name>
    <dbReference type="NCBI Taxonomy" id="1070528"/>
    <lineage>
        <taxon>unclassified sequences</taxon>
        <taxon>metagenomes</taxon>
        <taxon>organismal metagenomes</taxon>
    </lineage>
</organism>
<keyword evidence="1" id="KW-0472">Membrane</keyword>
<keyword evidence="1" id="KW-1133">Transmembrane helix</keyword>
<protein>
    <submittedName>
        <fullName evidence="2">Uncharacterized protein</fullName>
    </submittedName>
</protein>
<keyword evidence="1" id="KW-0812">Transmembrane</keyword>